<reference evidence="3 4" key="1">
    <citation type="submission" date="2024-03" db="EMBL/GenBank/DDBJ databases">
        <title>A high-quality draft genome sequence of Diaporthe vaccinii, a causative agent of upright dieback and viscid rot disease in cranberry plants.</title>
        <authorList>
            <person name="Sarrasin M."/>
            <person name="Lang B.F."/>
            <person name="Burger G."/>
        </authorList>
    </citation>
    <scope>NUCLEOTIDE SEQUENCE [LARGE SCALE GENOMIC DNA]</scope>
    <source>
        <strain evidence="3 4">IS7</strain>
    </source>
</reference>
<keyword evidence="2" id="KW-0472">Membrane</keyword>
<evidence type="ECO:0000256" key="1">
    <source>
        <dbReference type="SAM" id="MobiDB-lite"/>
    </source>
</evidence>
<feature type="transmembrane region" description="Helical" evidence="2">
    <location>
        <begin position="60"/>
        <end position="82"/>
    </location>
</feature>
<evidence type="ECO:0000313" key="3">
    <source>
        <dbReference type="EMBL" id="KAL2293028.1"/>
    </source>
</evidence>
<dbReference type="PANTHER" id="PTHR35179">
    <property type="entry name" value="PROTEIN CBG02620"/>
    <property type="match status" value="1"/>
</dbReference>
<evidence type="ECO:0008006" key="5">
    <source>
        <dbReference type="Google" id="ProtNLM"/>
    </source>
</evidence>
<organism evidence="3 4">
    <name type="scientific">Diaporthe vaccinii</name>
    <dbReference type="NCBI Taxonomy" id="105482"/>
    <lineage>
        <taxon>Eukaryota</taxon>
        <taxon>Fungi</taxon>
        <taxon>Dikarya</taxon>
        <taxon>Ascomycota</taxon>
        <taxon>Pezizomycotina</taxon>
        <taxon>Sordariomycetes</taxon>
        <taxon>Sordariomycetidae</taxon>
        <taxon>Diaporthales</taxon>
        <taxon>Diaporthaceae</taxon>
        <taxon>Diaporthe</taxon>
        <taxon>Diaporthe eres species complex</taxon>
    </lineage>
</organism>
<feature type="transmembrane region" description="Helical" evidence="2">
    <location>
        <begin position="170"/>
        <end position="188"/>
    </location>
</feature>
<feature type="region of interest" description="Disordered" evidence="1">
    <location>
        <begin position="272"/>
        <end position="311"/>
    </location>
</feature>
<proteinExistence type="predicted"/>
<feature type="transmembrane region" description="Helical" evidence="2">
    <location>
        <begin position="88"/>
        <end position="110"/>
    </location>
</feature>
<feature type="compositionally biased region" description="Polar residues" evidence="1">
    <location>
        <begin position="287"/>
        <end position="309"/>
    </location>
</feature>
<feature type="transmembrane region" description="Helical" evidence="2">
    <location>
        <begin position="130"/>
        <end position="150"/>
    </location>
</feature>
<feature type="transmembrane region" description="Helical" evidence="2">
    <location>
        <begin position="208"/>
        <end position="227"/>
    </location>
</feature>
<name>A0ABR4FEA1_9PEZI</name>
<dbReference type="EMBL" id="JBAWTH010000002">
    <property type="protein sequence ID" value="KAL2293028.1"/>
    <property type="molecule type" value="Genomic_DNA"/>
</dbReference>
<keyword evidence="2" id="KW-0812">Transmembrane</keyword>
<protein>
    <recommendedName>
        <fullName evidence="5">Integral membrane protein</fullName>
    </recommendedName>
</protein>
<evidence type="ECO:0000313" key="4">
    <source>
        <dbReference type="Proteomes" id="UP001600888"/>
    </source>
</evidence>
<dbReference type="Proteomes" id="UP001600888">
    <property type="component" value="Unassembled WGS sequence"/>
</dbReference>
<comment type="caution">
    <text evidence="3">The sequence shown here is derived from an EMBL/GenBank/DDBJ whole genome shotgun (WGS) entry which is preliminary data.</text>
</comment>
<sequence length="388" mass="43548">MNGLLIPPWYKQEVTPQSSLTLITFLFGFSSACAVFTATTIVAQAYRILYRSKRLFDHPYVWMITAVWLASVVYSLISYLFVHNVIPPSFWLFFAILCLWTIQTQCLMHIIINRIALIIYDGRSVVRLKWAVTFLLGMVNVSVFIVWMPARLQISPAWIHSNEIWDRVEKGIFALMDVGLNLYFIHLVRSELVAHGLTKYKALYKFNLVMIFCSLSLDVVLIGIMSLPDSFVVYSYIQFHPLMYLLKLAIEMNMAELIIKIVKSTSGHHETHCATSLPAPPRPNYESAGNSDSTAVANSGDQSLDQSPISEPAPGEIFQLRPLPPSFDAGDVVNRKASVTEGAIVGQFLDPAQSRPRIIRNASEMTTLEMTAGYLNRASVISAERSAC</sequence>
<evidence type="ECO:0000256" key="2">
    <source>
        <dbReference type="SAM" id="Phobius"/>
    </source>
</evidence>
<keyword evidence="2" id="KW-1133">Transmembrane helix</keyword>
<feature type="transmembrane region" description="Helical" evidence="2">
    <location>
        <begin position="20"/>
        <end position="48"/>
    </location>
</feature>
<dbReference type="PANTHER" id="PTHR35179:SF1">
    <property type="entry name" value="INTEGRAL MEMBRANE PROTEIN"/>
    <property type="match status" value="1"/>
</dbReference>
<keyword evidence="4" id="KW-1185">Reference proteome</keyword>
<accession>A0ABR4FEA1</accession>
<gene>
    <name evidence="3" type="ORF">FJTKL_08041</name>
</gene>